<dbReference type="NCBIfam" id="NF009466">
    <property type="entry name" value="PRK12826.1-2"/>
    <property type="match status" value="1"/>
</dbReference>
<dbReference type="PROSITE" id="PS00061">
    <property type="entry name" value="ADH_SHORT"/>
    <property type="match status" value="1"/>
</dbReference>
<dbReference type="PRINTS" id="PR00080">
    <property type="entry name" value="SDRFAMILY"/>
</dbReference>
<dbReference type="PANTHER" id="PTHR42879:SF2">
    <property type="entry name" value="3-OXOACYL-[ACYL-CARRIER-PROTEIN] REDUCTASE FABG"/>
    <property type="match status" value="1"/>
</dbReference>
<dbReference type="EMBL" id="CP015405">
    <property type="protein sequence ID" value="ANU77391.1"/>
    <property type="molecule type" value="Genomic_DNA"/>
</dbReference>
<proteinExistence type="inferred from homology"/>
<dbReference type="GO" id="GO:0008202">
    <property type="term" value="P:steroid metabolic process"/>
    <property type="evidence" value="ECO:0007669"/>
    <property type="project" value="UniProtKB-KW"/>
</dbReference>
<dbReference type="Proteomes" id="UP000092574">
    <property type="component" value="Chromosome"/>
</dbReference>
<evidence type="ECO:0000313" key="4">
    <source>
        <dbReference type="EMBL" id="ANU77391.1"/>
    </source>
</evidence>
<dbReference type="InterPro" id="IPR020904">
    <property type="entry name" value="Sc_DH/Rdtase_CS"/>
</dbReference>
<dbReference type="PRINTS" id="PR00081">
    <property type="entry name" value="GDHRDH"/>
</dbReference>
<dbReference type="Gene3D" id="3.40.50.720">
    <property type="entry name" value="NAD(P)-binding Rossmann-like Domain"/>
    <property type="match status" value="1"/>
</dbReference>
<reference evidence="4" key="1">
    <citation type="submission" date="2017-04" db="EMBL/GenBank/DDBJ databases">
        <title>Complete Genome Sequences of Twelve Strains of a Stable Defined Moderately Diverse Mouse Microbiota 2 (sDMDMm2).</title>
        <authorList>
            <person name="Uchimura Y."/>
            <person name="Wyss M."/>
            <person name="Brugiroux S."/>
            <person name="Limenitakis J.P."/>
            <person name="Stecher B."/>
            <person name="McCoy K.D."/>
            <person name="Macpherson A.J."/>
        </authorList>
    </citation>
    <scope>NUCLEOTIDE SEQUENCE</scope>
    <source>
        <strain evidence="4">YL58</strain>
    </source>
</reference>
<dbReference type="OrthoDB" id="9803333at2"/>
<keyword evidence="5" id="KW-1185">Reference proteome</keyword>
<name>A0A1C7ICL2_9FIRM</name>
<comment type="similarity">
    <text evidence="1">Belongs to the short-chain dehydrogenases/reductases (SDR) family.</text>
</comment>
<dbReference type="CDD" id="cd05233">
    <property type="entry name" value="SDR_c"/>
    <property type="match status" value="1"/>
</dbReference>
<dbReference type="KEGG" id="byl:A4V09_17560"/>
<evidence type="ECO:0000313" key="5">
    <source>
        <dbReference type="Proteomes" id="UP000092574"/>
    </source>
</evidence>
<evidence type="ECO:0000256" key="2">
    <source>
        <dbReference type="ARBA" id="ARBA00023002"/>
    </source>
</evidence>
<dbReference type="RefSeq" id="WP_065543519.1">
    <property type="nucleotide sequence ID" value="NZ_CP015405.2"/>
</dbReference>
<keyword evidence="3" id="KW-0443">Lipid metabolism</keyword>
<dbReference type="AlphaFoldDB" id="A0A1C7ICL2"/>
<keyword evidence="2" id="KW-0560">Oxidoreductase</keyword>
<organism evidence="4 5">
    <name type="scientific">Blautia pseudococcoides</name>
    <dbReference type="NCBI Taxonomy" id="1796616"/>
    <lineage>
        <taxon>Bacteria</taxon>
        <taxon>Bacillati</taxon>
        <taxon>Bacillota</taxon>
        <taxon>Clostridia</taxon>
        <taxon>Lachnospirales</taxon>
        <taxon>Lachnospiraceae</taxon>
        <taxon>Blautia</taxon>
    </lineage>
</organism>
<dbReference type="InterPro" id="IPR050259">
    <property type="entry name" value="SDR"/>
</dbReference>
<sequence>MFDFDGQVVIVTGSGSPKGIGKTIAKTFAKQKAAVVIADMNEAGVQDTVNEIRAEGQEAMGVTVNVTDEASVQKMVDDIMGAYGRIDVLVNNAGISQKVTVEDMTLADMRKIFEVNMFGLFLCTQKCMKIMRDQKYGRIVNLSSVSGKRGGGVFGGAHYSASKAAVLAFSKNLSREISAEGVTVNSVCPGLINTEIWKSLPREDADKIIDGIPMGRPGETQEVANAIVFLASKEASYITGEEIDINGGSHMD</sequence>
<dbReference type="InterPro" id="IPR036291">
    <property type="entry name" value="NAD(P)-bd_dom_sf"/>
</dbReference>
<dbReference type="GO" id="GO:0016491">
    <property type="term" value="F:oxidoreductase activity"/>
    <property type="evidence" value="ECO:0007669"/>
    <property type="project" value="UniProtKB-KW"/>
</dbReference>
<dbReference type="PANTHER" id="PTHR42879">
    <property type="entry name" value="3-OXOACYL-(ACYL-CARRIER-PROTEIN) REDUCTASE"/>
    <property type="match status" value="1"/>
</dbReference>
<dbReference type="FunFam" id="3.40.50.720:FF:000173">
    <property type="entry name" value="3-oxoacyl-[acyl-carrier protein] reductase"/>
    <property type="match status" value="1"/>
</dbReference>
<accession>A0A1C7ICL2</accession>
<dbReference type="Pfam" id="PF13561">
    <property type="entry name" value="adh_short_C2"/>
    <property type="match status" value="1"/>
</dbReference>
<dbReference type="GO" id="GO:0032787">
    <property type="term" value="P:monocarboxylic acid metabolic process"/>
    <property type="evidence" value="ECO:0007669"/>
    <property type="project" value="UniProtKB-ARBA"/>
</dbReference>
<dbReference type="NCBIfam" id="NF005559">
    <property type="entry name" value="PRK07231.1"/>
    <property type="match status" value="1"/>
</dbReference>
<gene>
    <name evidence="4" type="ORF">A4V09_17560</name>
</gene>
<evidence type="ECO:0000256" key="3">
    <source>
        <dbReference type="ARBA" id="ARBA00023221"/>
    </source>
</evidence>
<protein>
    <submittedName>
        <fullName evidence="4">Oxidoreductase</fullName>
    </submittedName>
</protein>
<dbReference type="STRING" id="1796616.A4V09_17560"/>
<evidence type="ECO:0000256" key="1">
    <source>
        <dbReference type="ARBA" id="ARBA00006484"/>
    </source>
</evidence>
<dbReference type="InterPro" id="IPR002347">
    <property type="entry name" value="SDR_fam"/>
</dbReference>
<dbReference type="SUPFAM" id="SSF51735">
    <property type="entry name" value="NAD(P)-binding Rossmann-fold domains"/>
    <property type="match status" value="1"/>
</dbReference>
<keyword evidence="3" id="KW-0753">Steroid metabolism</keyword>